<dbReference type="WBParaSite" id="PgB06_g064_t08">
    <property type="protein sequence ID" value="PgB06_g064_t08"/>
    <property type="gene ID" value="PgB06_g064"/>
</dbReference>
<dbReference type="Gene3D" id="1.10.510.10">
    <property type="entry name" value="Transferase(Phosphotransferase) domain 1"/>
    <property type="match status" value="1"/>
</dbReference>
<organism evidence="4 5">
    <name type="scientific">Parascaris univalens</name>
    <name type="common">Nematode worm</name>
    <dbReference type="NCBI Taxonomy" id="6257"/>
    <lineage>
        <taxon>Eukaryota</taxon>
        <taxon>Metazoa</taxon>
        <taxon>Ecdysozoa</taxon>
        <taxon>Nematoda</taxon>
        <taxon>Chromadorea</taxon>
        <taxon>Rhabditida</taxon>
        <taxon>Spirurina</taxon>
        <taxon>Ascaridomorpha</taxon>
        <taxon>Ascaridoidea</taxon>
        <taxon>Ascarididae</taxon>
        <taxon>Parascaris</taxon>
    </lineage>
</organism>
<keyword evidence="2" id="KW-0067">ATP-binding</keyword>
<proteinExistence type="predicted"/>
<feature type="domain" description="Protein kinase" evidence="3">
    <location>
        <begin position="1"/>
        <end position="78"/>
    </location>
</feature>
<dbReference type="PROSITE" id="PS50011">
    <property type="entry name" value="PROTEIN_KINASE_DOM"/>
    <property type="match status" value="1"/>
</dbReference>
<reference evidence="5" key="1">
    <citation type="submission" date="2022-11" db="UniProtKB">
        <authorList>
            <consortium name="WormBaseParasite"/>
        </authorList>
    </citation>
    <scope>IDENTIFICATION</scope>
</reference>
<protein>
    <submittedName>
        <fullName evidence="5">Non-specific protein-tyrosine kinase</fullName>
    </submittedName>
</protein>
<dbReference type="AlphaFoldDB" id="A0A914ZLD7"/>
<dbReference type="Pfam" id="PF07714">
    <property type="entry name" value="PK_Tyr_Ser-Thr"/>
    <property type="match status" value="1"/>
</dbReference>
<sequence length="78" mass="8979">HVNIVRMYGVAVDYEPLMIIIELAKISDFGLSREGCIYRMKGSKKVPIKWTAPETLSTFTYTLKTDVFAFSILVWEVF</sequence>
<dbReference type="GO" id="GO:0005524">
    <property type="term" value="F:ATP binding"/>
    <property type="evidence" value="ECO:0007669"/>
    <property type="project" value="UniProtKB-KW"/>
</dbReference>
<evidence type="ECO:0000256" key="2">
    <source>
        <dbReference type="ARBA" id="ARBA00022840"/>
    </source>
</evidence>
<dbReference type="SUPFAM" id="SSF56112">
    <property type="entry name" value="Protein kinase-like (PK-like)"/>
    <property type="match status" value="1"/>
</dbReference>
<dbReference type="PANTHER" id="PTHR24418">
    <property type="entry name" value="TYROSINE-PROTEIN KINASE"/>
    <property type="match status" value="1"/>
</dbReference>
<dbReference type="GO" id="GO:0004672">
    <property type="term" value="F:protein kinase activity"/>
    <property type="evidence" value="ECO:0007669"/>
    <property type="project" value="InterPro"/>
</dbReference>
<keyword evidence="4" id="KW-1185">Reference proteome</keyword>
<dbReference type="InterPro" id="IPR001245">
    <property type="entry name" value="Ser-Thr/Tyr_kinase_cat_dom"/>
</dbReference>
<dbReference type="InterPro" id="IPR011009">
    <property type="entry name" value="Kinase-like_dom_sf"/>
</dbReference>
<dbReference type="Proteomes" id="UP000887569">
    <property type="component" value="Unplaced"/>
</dbReference>
<dbReference type="InterPro" id="IPR000719">
    <property type="entry name" value="Prot_kinase_dom"/>
</dbReference>
<evidence type="ECO:0000259" key="3">
    <source>
        <dbReference type="PROSITE" id="PS50011"/>
    </source>
</evidence>
<name>A0A914ZLD7_PARUN</name>
<evidence type="ECO:0000313" key="5">
    <source>
        <dbReference type="WBParaSite" id="PgB06_g064_t08"/>
    </source>
</evidence>
<accession>A0A914ZLD7</accession>
<evidence type="ECO:0000313" key="4">
    <source>
        <dbReference type="Proteomes" id="UP000887569"/>
    </source>
</evidence>
<dbReference type="InterPro" id="IPR050198">
    <property type="entry name" value="Non-receptor_tyrosine_kinases"/>
</dbReference>
<evidence type="ECO:0000256" key="1">
    <source>
        <dbReference type="ARBA" id="ARBA00022741"/>
    </source>
</evidence>
<keyword evidence="1" id="KW-0547">Nucleotide-binding</keyword>